<feature type="region of interest" description="Disordered" evidence="5">
    <location>
        <begin position="151"/>
        <end position="189"/>
    </location>
</feature>
<sequence>MNSIHLGIRPYSCPHCSDTFSYATARRYHIQYKHNGIKASDRRRFRCSQCPRNESAAREIKGTHEWSSFKNQTFTSVHIALTSSPILHPDCHYASTPGTRYSEVLSYNEMLEEHWSAEPEQVNAVKKVFIDSLKQVEEAYVFKQEVECEETDIVDPPQLEDEKSPKGASHSVSPRSESPSDQAENWDPSELNIQRVILHVGDESKPALGGDAELERFSEEGDEIGSPKALSADEPKNYSSTKESRYRRSKRLEKSTLNLKQDPEFPNDSSISEDLEKSYFIGENSRGSDDEYSDEELKYPKRKSGTCTSRRPRLKRRKRAESGGEIYHVDAEGSIECLKCRNKFTVEVFFHHIKDIHRFDVVDVQCQDCTQVLTSQAEYILHRRAKHGPGRECLVCGKSIPASTTEMKKHLKTHNMHRCQYCGKEISDSSDHVEQEHGAEVGCPVCKEDIPEKILDGHVKAHSNPKQGCLKCGMHFDTNMGLKSHNREIHVGRPLEQCILCEKKFPGPWYLKQHMEESHNQEKNEVCKVCGDAFRHKRVLVNHMKLKHGKKTKCVVCNAPVVDSEWSKHMKGHEEGKQHTCKKCGETFIRATLLRSHMHMKHTPKVICTICGKEVHAVSLSLHLQKHSTVRSKCGQCGAEYKTERCLKVHMKSAHGVGGKKPLFLCQMCGKGFPERYQLKQHQLRHEEL</sequence>
<evidence type="ECO:0000256" key="1">
    <source>
        <dbReference type="ARBA" id="ARBA00022723"/>
    </source>
</evidence>
<reference evidence="6" key="1">
    <citation type="submission" date="2020-11" db="EMBL/GenBank/DDBJ databases">
        <authorList>
            <person name="Tran Van P."/>
        </authorList>
    </citation>
    <scope>NUCLEOTIDE SEQUENCE</scope>
</reference>
<dbReference type="GO" id="GO:0008270">
    <property type="term" value="F:zinc ion binding"/>
    <property type="evidence" value="ECO:0007669"/>
    <property type="project" value="UniProtKB-KW"/>
</dbReference>
<dbReference type="GO" id="GO:0000981">
    <property type="term" value="F:DNA-binding transcription factor activity, RNA polymerase II-specific"/>
    <property type="evidence" value="ECO:0007669"/>
    <property type="project" value="TreeGrafter"/>
</dbReference>
<keyword evidence="1" id="KW-0479">Metal-binding</keyword>
<feature type="region of interest" description="Disordered" evidence="5">
    <location>
        <begin position="218"/>
        <end position="321"/>
    </location>
</feature>
<dbReference type="EMBL" id="OB660687">
    <property type="protein sequence ID" value="CAD7225903.1"/>
    <property type="molecule type" value="Genomic_DNA"/>
</dbReference>
<dbReference type="InterPro" id="IPR036236">
    <property type="entry name" value="Znf_C2H2_sf"/>
</dbReference>
<feature type="compositionally biased region" description="Basic residues" evidence="5">
    <location>
        <begin position="300"/>
        <end position="319"/>
    </location>
</feature>
<dbReference type="SMART" id="SM00355">
    <property type="entry name" value="ZnF_C2H2"/>
    <property type="match status" value="14"/>
</dbReference>
<proteinExistence type="predicted"/>
<keyword evidence="2" id="KW-0677">Repeat</keyword>
<dbReference type="OrthoDB" id="5803930at2759"/>
<dbReference type="Gene3D" id="3.30.160.60">
    <property type="entry name" value="Classic Zinc Finger"/>
    <property type="match status" value="5"/>
</dbReference>
<name>A0A7R8ZIN7_9CRUS</name>
<dbReference type="PANTHER" id="PTHR24379:SF127">
    <property type="entry name" value="BLOODY FINGERS-RELATED"/>
    <property type="match status" value="1"/>
</dbReference>
<evidence type="ECO:0000256" key="3">
    <source>
        <dbReference type="ARBA" id="ARBA00022771"/>
    </source>
</evidence>
<dbReference type="Pfam" id="PF00096">
    <property type="entry name" value="zf-C2H2"/>
    <property type="match status" value="2"/>
</dbReference>
<dbReference type="AlphaFoldDB" id="A0A7R8ZIN7"/>
<dbReference type="PROSITE" id="PS50157">
    <property type="entry name" value="ZINC_FINGER_C2H2_2"/>
    <property type="match status" value="6"/>
</dbReference>
<keyword evidence="4" id="KW-0862">Zinc</keyword>
<evidence type="ECO:0000256" key="2">
    <source>
        <dbReference type="ARBA" id="ARBA00022737"/>
    </source>
</evidence>
<organism evidence="6">
    <name type="scientific">Cyprideis torosa</name>
    <dbReference type="NCBI Taxonomy" id="163714"/>
    <lineage>
        <taxon>Eukaryota</taxon>
        <taxon>Metazoa</taxon>
        <taxon>Ecdysozoa</taxon>
        <taxon>Arthropoda</taxon>
        <taxon>Crustacea</taxon>
        <taxon>Oligostraca</taxon>
        <taxon>Ostracoda</taxon>
        <taxon>Podocopa</taxon>
        <taxon>Podocopida</taxon>
        <taxon>Cytherocopina</taxon>
        <taxon>Cytheroidea</taxon>
        <taxon>Cytherideidae</taxon>
        <taxon>Cyprideis</taxon>
    </lineage>
</organism>
<dbReference type="SUPFAM" id="SSF57667">
    <property type="entry name" value="beta-beta-alpha zinc fingers"/>
    <property type="match status" value="4"/>
</dbReference>
<protein>
    <submittedName>
        <fullName evidence="6">Uncharacterized protein</fullName>
    </submittedName>
</protein>
<gene>
    <name evidence="6" type="ORF">CTOB1V02_LOCUS3831</name>
</gene>
<dbReference type="InterPro" id="IPR013087">
    <property type="entry name" value="Znf_C2H2_type"/>
</dbReference>
<feature type="compositionally biased region" description="Basic and acidic residues" evidence="5">
    <location>
        <begin position="231"/>
        <end position="246"/>
    </location>
</feature>
<feature type="compositionally biased region" description="Low complexity" evidence="5">
    <location>
        <begin position="169"/>
        <end position="180"/>
    </location>
</feature>
<dbReference type="GO" id="GO:0005634">
    <property type="term" value="C:nucleus"/>
    <property type="evidence" value="ECO:0007669"/>
    <property type="project" value="TreeGrafter"/>
</dbReference>
<dbReference type="PROSITE" id="PS00028">
    <property type="entry name" value="ZINC_FINGER_C2H2_1"/>
    <property type="match status" value="7"/>
</dbReference>
<dbReference type="PANTHER" id="PTHR24379">
    <property type="entry name" value="KRAB AND ZINC FINGER DOMAIN-CONTAINING"/>
    <property type="match status" value="1"/>
</dbReference>
<evidence type="ECO:0000256" key="5">
    <source>
        <dbReference type="SAM" id="MobiDB-lite"/>
    </source>
</evidence>
<evidence type="ECO:0000313" key="6">
    <source>
        <dbReference type="EMBL" id="CAD7225903.1"/>
    </source>
</evidence>
<evidence type="ECO:0000256" key="4">
    <source>
        <dbReference type="ARBA" id="ARBA00022833"/>
    </source>
</evidence>
<keyword evidence="3" id="KW-0863">Zinc-finger</keyword>
<accession>A0A7R8ZIN7</accession>
<dbReference type="GO" id="GO:0000977">
    <property type="term" value="F:RNA polymerase II transcription regulatory region sequence-specific DNA binding"/>
    <property type="evidence" value="ECO:0007669"/>
    <property type="project" value="TreeGrafter"/>
</dbReference>